<keyword evidence="1" id="KW-0812">Transmembrane</keyword>
<gene>
    <name evidence="2" type="ORF">AGRA3207_003966</name>
</gene>
<reference evidence="2" key="1">
    <citation type="submission" date="2020-07" db="EMBL/GenBank/DDBJ databases">
        <authorList>
            <person name="Tarantini F.S."/>
            <person name="Hong K.W."/>
            <person name="Chan K.G."/>
        </authorList>
    </citation>
    <scope>NUCLEOTIDE SEQUENCE</scope>
    <source>
        <strain evidence="2">32-07</strain>
    </source>
</reference>
<keyword evidence="1" id="KW-0472">Membrane</keyword>
<evidence type="ECO:0000313" key="2">
    <source>
        <dbReference type="EMBL" id="QXJ22890.1"/>
    </source>
</evidence>
<dbReference type="Proteomes" id="UP001049518">
    <property type="component" value="Chromosome"/>
</dbReference>
<proteinExistence type="predicted"/>
<name>A0ABX8QVX0_9ACTN</name>
<keyword evidence="3" id="KW-1185">Reference proteome</keyword>
<keyword evidence="1" id="KW-1133">Transmembrane helix</keyword>
<dbReference type="EMBL" id="CP059572">
    <property type="protein sequence ID" value="QXJ22890.1"/>
    <property type="molecule type" value="Genomic_DNA"/>
</dbReference>
<dbReference type="RefSeq" id="WP_231328559.1">
    <property type="nucleotide sequence ID" value="NZ_CP059572.1"/>
</dbReference>
<evidence type="ECO:0000256" key="1">
    <source>
        <dbReference type="SAM" id="Phobius"/>
    </source>
</evidence>
<protein>
    <submittedName>
        <fullName evidence="2">Uncharacterized protein</fullName>
    </submittedName>
</protein>
<evidence type="ECO:0000313" key="3">
    <source>
        <dbReference type="Proteomes" id="UP001049518"/>
    </source>
</evidence>
<feature type="transmembrane region" description="Helical" evidence="1">
    <location>
        <begin position="55"/>
        <end position="74"/>
    </location>
</feature>
<organism evidence="2 3">
    <name type="scientific">Actinomadura graeca</name>
    <dbReference type="NCBI Taxonomy" id="2750812"/>
    <lineage>
        <taxon>Bacteria</taxon>
        <taxon>Bacillati</taxon>
        <taxon>Actinomycetota</taxon>
        <taxon>Actinomycetes</taxon>
        <taxon>Streptosporangiales</taxon>
        <taxon>Thermomonosporaceae</taxon>
        <taxon>Actinomadura</taxon>
    </lineage>
</organism>
<sequence length="91" mass="9861">MTLAIAVTALLYLMFSTDGDKPIYRETLFGSLFFKAKPTGNGATGVTMGVANPTALIVIFVVATAVLTMTHITYRGLKHRREQLIKQQTGA</sequence>
<accession>A0ABX8QVX0</accession>